<keyword evidence="2" id="KW-0804">Transcription</keyword>
<dbReference type="Proteomes" id="UP001432128">
    <property type="component" value="Chromosome"/>
</dbReference>
<dbReference type="EMBL" id="CP108021">
    <property type="protein sequence ID" value="WUM18973.1"/>
    <property type="molecule type" value="Genomic_DNA"/>
</dbReference>
<organism evidence="4 5">
    <name type="scientific">Williamsia herbipolensis</name>
    <dbReference type="NCBI Taxonomy" id="1603258"/>
    <lineage>
        <taxon>Bacteria</taxon>
        <taxon>Bacillati</taxon>
        <taxon>Actinomycetota</taxon>
        <taxon>Actinomycetes</taxon>
        <taxon>Mycobacteriales</taxon>
        <taxon>Nocardiaceae</taxon>
        <taxon>Williamsia</taxon>
    </lineage>
</organism>
<dbReference type="GO" id="GO:0045892">
    <property type="term" value="P:negative regulation of DNA-templated transcription"/>
    <property type="evidence" value="ECO:0007669"/>
    <property type="project" value="TreeGrafter"/>
</dbReference>
<evidence type="ECO:0000313" key="4">
    <source>
        <dbReference type="EMBL" id="WUM18973.1"/>
    </source>
</evidence>
<dbReference type="PANTHER" id="PTHR30136:SF35">
    <property type="entry name" value="HTH-TYPE TRANSCRIPTIONAL REGULATOR RV1719"/>
    <property type="match status" value="1"/>
</dbReference>
<dbReference type="Pfam" id="PF09339">
    <property type="entry name" value="HTH_IclR"/>
    <property type="match status" value="1"/>
</dbReference>
<dbReference type="PANTHER" id="PTHR30136">
    <property type="entry name" value="HELIX-TURN-HELIX TRANSCRIPTIONAL REGULATOR, ICLR FAMILY"/>
    <property type="match status" value="1"/>
</dbReference>
<dbReference type="InterPro" id="IPR050707">
    <property type="entry name" value="HTH_MetabolicPath_Reg"/>
</dbReference>
<keyword evidence="5" id="KW-1185">Reference proteome</keyword>
<dbReference type="PROSITE" id="PS51077">
    <property type="entry name" value="HTH_ICLR"/>
    <property type="match status" value="1"/>
</dbReference>
<name>A0AAU4JYV2_9NOCA</name>
<dbReference type="KEGG" id="whr:OG579_14710"/>
<dbReference type="Gene3D" id="3.30.450.40">
    <property type="match status" value="1"/>
</dbReference>
<dbReference type="SUPFAM" id="SSF46785">
    <property type="entry name" value="Winged helix' DNA-binding domain"/>
    <property type="match status" value="1"/>
</dbReference>
<evidence type="ECO:0000313" key="5">
    <source>
        <dbReference type="Proteomes" id="UP001432128"/>
    </source>
</evidence>
<protein>
    <submittedName>
        <fullName evidence="4">Helix-turn-helix domain-containing protein</fullName>
    </submittedName>
</protein>
<feature type="domain" description="HTH iclR-type" evidence="3">
    <location>
        <begin position="6"/>
        <end position="66"/>
    </location>
</feature>
<dbReference type="SUPFAM" id="SSF55781">
    <property type="entry name" value="GAF domain-like"/>
    <property type="match status" value="1"/>
</dbReference>
<gene>
    <name evidence="4" type="ORF">OG579_14710</name>
</gene>
<dbReference type="GO" id="GO:0003700">
    <property type="term" value="F:DNA-binding transcription factor activity"/>
    <property type="evidence" value="ECO:0007669"/>
    <property type="project" value="TreeGrafter"/>
</dbReference>
<evidence type="ECO:0000256" key="1">
    <source>
        <dbReference type="ARBA" id="ARBA00023015"/>
    </source>
</evidence>
<dbReference type="GO" id="GO:0003677">
    <property type="term" value="F:DNA binding"/>
    <property type="evidence" value="ECO:0007669"/>
    <property type="project" value="InterPro"/>
</dbReference>
<dbReference type="RefSeq" id="WP_328856540.1">
    <property type="nucleotide sequence ID" value="NZ_CP108021.1"/>
</dbReference>
<dbReference type="InterPro" id="IPR036390">
    <property type="entry name" value="WH_DNA-bd_sf"/>
</dbReference>
<evidence type="ECO:0000259" key="3">
    <source>
        <dbReference type="PROSITE" id="PS51077"/>
    </source>
</evidence>
<proteinExistence type="predicted"/>
<dbReference type="InterPro" id="IPR036388">
    <property type="entry name" value="WH-like_DNA-bd_sf"/>
</dbReference>
<evidence type="ECO:0000256" key="2">
    <source>
        <dbReference type="ARBA" id="ARBA00023163"/>
    </source>
</evidence>
<dbReference type="AlphaFoldDB" id="A0AAU4JYV2"/>
<reference evidence="4 5" key="1">
    <citation type="submission" date="2022-10" db="EMBL/GenBank/DDBJ databases">
        <title>The complete genomes of actinobacterial strains from the NBC collection.</title>
        <authorList>
            <person name="Joergensen T.S."/>
            <person name="Alvarez Arevalo M."/>
            <person name="Sterndorff E.B."/>
            <person name="Faurdal D."/>
            <person name="Vuksanovic O."/>
            <person name="Mourched A.-S."/>
            <person name="Charusanti P."/>
            <person name="Shaw S."/>
            <person name="Blin K."/>
            <person name="Weber T."/>
        </authorList>
    </citation>
    <scope>NUCLEOTIDE SEQUENCE [LARGE SCALE GENOMIC DNA]</scope>
    <source>
        <strain evidence="4 5">NBC_00319</strain>
    </source>
</reference>
<sequence length="249" mass="26863">MTSTGHRSLARADRLLDHVARSATAPTLTDLARVIGAPVSSTQDLVRELCVLGYLRVVDSRYRTGLRMHVLTVVAGAPSTAGVDYDDLVRLSRLVQAPVTLAALVGREVFYLDHAGPRAPTRLQVVADDHRPRPTLRTAAGRLLLALCDEPVRRRILGELAVADPVAARAFATELPLIRRHRIARSDGLADPDIAAVALPTTQPDIALMVTARRAPRGGRVPVLERAAQTLRAEIDQRGADTSEVPGTR</sequence>
<dbReference type="InterPro" id="IPR029016">
    <property type="entry name" value="GAF-like_dom_sf"/>
</dbReference>
<dbReference type="Gene3D" id="1.10.10.10">
    <property type="entry name" value="Winged helix-like DNA-binding domain superfamily/Winged helix DNA-binding domain"/>
    <property type="match status" value="1"/>
</dbReference>
<accession>A0AAU4JYV2</accession>
<dbReference type="InterPro" id="IPR005471">
    <property type="entry name" value="Tscrpt_reg_IclR_N"/>
</dbReference>
<keyword evidence="1" id="KW-0805">Transcription regulation</keyword>